<proteinExistence type="predicted"/>
<organism evidence="2 3">
    <name type="scientific">Hyaloscypha hepaticicola</name>
    <dbReference type="NCBI Taxonomy" id="2082293"/>
    <lineage>
        <taxon>Eukaryota</taxon>
        <taxon>Fungi</taxon>
        <taxon>Dikarya</taxon>
        <taxon>Ascomycota</taxon>
        <taxon>Pezizomycotina</taxon>
        <taxon>Leotiomycetes</taxon>
        <taxon>Helotiales</taxon>
        <taxon>Hyaloscyphaceae</taxon>
        <taxon>Hyaloscypha</taxon>
    </lineage>
</organism>
<evidence type="ECO:0000313" key="3">
    <source>
        <dbReference type="Proteomes" id="UP000235672"/>
    </source>
</evidence>
<feature type="region of interest" description="Disordered" evidence="1">
    <location>
        <begin position="1571"/>
        <end position="1625"/>
    </location>
</feature>
<evidence type="ECO:0000313" key="2">
    <source>
        <dbReference type="EMBL" id="PMD15675.1"/>
    </source>
</evidence>
<gene>
    <name evidence="2" type="ORF">NA56DRAFT_709558</name>
</gene>
<protein>
    <submittedName>
        <fullName evidence="2">Uncharacterized protein</fullName>
    </submittedName>
</protein>
<feature type="compositionally biased region" description="Polar residues" evidence="1">
    <location>
        <begin position="1571"/>
        <end position="1593"/>
    </location>
</feature>
<dbReference type="InterPro" id="IPR036890">
    <property type="entry name" value="HATPase_C_sf"/>
</dbReference>
<sequence>MATTLTDAESLILSEAAENSVFTEEMVERAKHDVVFGIILKCAQNLKKIANNATFKLPEDLYSVDTHSLLECVQDAPDNHYKPEVEPLLRICARSDRIQLDCNETGFTPADIEAICRVGGSNKTSKEGFIGAKEIGFKSVFTISQEAHIYSPPHALKFDKGRELGIIIPISLPEEDLLVDSTKACQTSILLLPPADGDFAEYLKTFKSISPTFLLFIPRLKRLEILIHEKEAHGGEVITRRNLRSKVEGDNFMTLTVEDTSSPQLDVEHRYRKTTARWKARKWEKEVEGVKISEIVLAFPVTSKGMPLESSQHVHAFLPIRDFGFKFIIQADFIVSANREDIHESCGWNLLQRACISHTFQKAILGFLQSPHDPLRYTWMRFLPRSIEHPFWKPVEQEILERIRESEVLESRAKSLHRPRTLEHLSETALDRYGEPLVGSPSEYLSPRYYQQDLEILEKLGVRKLSWPSFLTRLCNMTDSELKSKNQQWHEDLAKALNGVEKKPFWPTFSSRVKSKAFIPLFNSKKESSEGVGWISVVDWSSAVGLDLNPVYFEEGIQRIEVPSDIHPRFVEERAYKDPYRKMFFKLLGVRDYDRIEAASAILRKHQGVVPTVRVDYAVAHVRYLYKLDSSITNNMDLTSLWLYDEQGRPARGRDLYVRDLSTYGPASLFKGHDRVARFLLFSRYRMPRASQPDDSIFLQWLMKVTDLTDIPRLTRSRTLSPEFESILQNHPNKLLYILKTSWGQYKNLVAKTTVLDAIKNHPTACFDGQSRTSIPLKDCYVPDSRMKLVSSELCGSLVGPPFLSIEPFNASEWEFLSTFGVGIAPDLPFYLWIGRQQQFQKSCTVERAKKLLKYIADLTGFDESKQIQVRSAFNHDKLLPASLSGNLTFTFPSLCVWKAPQGFRKMASLESLYGGDPSVTSLIRTTLQVEDAPIEVFVDDLASNPPSDSSLKELVQYIALRLHSQQNHGSLQQVRDAFRLSPLITVPLSGFGSIRVCSTACVWGGPRVSHKWDLQPHYETNIELRVLLCSHLDIKPPSLDDLLMELILLKKDPETAVGQTEQIYSYISENYSGPEIRERFERDALVRIQLLDGTRLWKRPSECVWTAPYLLRCKILVAKRHGLTEASAISLLQNTLGIRNASLTDFIADLRILRDREEFDGHELELLYKSIELSIVGHEDEVRRIIDEENLVYGRQLDPPRWVKLGGCVWSGPKCLQRITKLACCYPSLDKLFTKYLGVEDATPEAVLDELRFIVADFEQKSTTLFNIVPEALARKVIDLLLAFTFKSFKLSPSIIEVLKSGKIWPCQPGPGGLLLFGQITDNIIIPDHEYFLELFNEKFPVLKVTSTEAMALKPLLIKLGVENKFLSSCVTEITSANDVSLPAKELSHELSEKARALFCCAEHFSKDMQVNKRKGLYQLLKDIQVFRASDISTTYTINAHGIDESVRTKGLMHLHEEGDQLKLFVPRDEHDQKEAFATCLAKELIRFLGLPEAESWHIITAVLAVKPERLDAFLHRQGISNNYSNAPSDTIQAKGMTQSNSKDNEVPVSALSSSTLTTSQTRLANVKANINQHPTSSSATSQIPLYSTNASEPAKQEPDPDLLPAVPELNNENTPRKPRSKQR</sequence>
<dbReference type="OrthoDB" id="1262810at2759"/>
<dbReference type="Proteomes" id="UP000235672">
    <property type="component" value="Unassembled WGS sequence"/>
</dbReference>
<name>A0A2J6PNR1_9HELO</name>
<reference evidence="2 3" key="1">
    <citation type="submission" date="2016-05" db="EMBL/GenBank/DDBJ databases">
        <title>A degradative enzymes factory behind the ericoid mycorrhizal symbiosis.</title>
        <authorList>
            <consortium name="DOE Joint Genome Institute"/>
            <person name="Martino E."/>
            <person name="Morin E."/>
            <person name="Grelet G."/>
            <person name="Kuo A."/>
            <person name="Kohler A."/>
            <person name="Daghino S."/>
            <person name="Barry K."/>
            <person name="Choi C."/>
            <person name="Cichocki N."/>
            <person name="Clum A."/>
            <person name="Copeland A."/>
            <person name="Hainaut M."/>
            <person name="Haridas S."/>
            <person name="Labutti K."/>
            <person name="Lindquist E."/>
            <person name="Lipzen A."/>
            <person name="Khouja H.-R."/>
            <person name="Murat C."/>
            <person name="Ohm R."/>
            <person name="Olson A."/>
            <person name="Spatafora J."/>
            <person name="Veneault-Fourrey C."/>
            <person name="Henrissat B."/>
            <person name="Grigoriev I."/>
            <person name="Martin F."/>
            <person name="Perotto S."/>
        </authorList>
    </citation>
    <scope>NUCLEOTIDE SEQUENCE [LARGE SCALE GENOMIC DNA]</scope>
    <source>
        <strain evidence="2 3">UAMH 7357</strain>
    </source>
</reference>
<feature type="region of interest" description="Disordered" evidence="1">
    <location>
        <begin position="1523"/>
        <end position="1548"/>
    </location>
</feature>
<dbReference type="PANTHER" id="PTHR32387:SF0">
    <property type="entry name" value="PROTEIN NO VEIN"/>
    <property type="match status" value="1"/>
</dbReference>
<dbReference type="InterPro" id="IPR052957">
    <property type="entry name" value="Auxin_embryo_med"/>
</dbReference>
<dbReference type="STRING" id="1745343.A0A2J6PNR1"/>
<keyword evidence="3" id="KW-1185">Reference proteome</keyword>
<dbReference type="EMBL" id="KZ613511">
    <property type="protein sequence ID" value="PMD15675.1"/>
    <property type="molecule type" value="Genomic_DNA"/>
</dbReference>
<dbReference type="PANTHER" id="PTHR32387">
    <property type="entry name" value="WU:FJ29H11"/>
    <property type="match status" value="1"/>
</dbReference>
<evidence type="ECO:0000256" key="1">
    <source>
        <dbReference type="SAM" id="MobiDB-lite"/>
    </source>
</evidence>
<dbReference type="Gene3D" id="3.30.565.10">
    <property type="entry name" value="Histidine kinase-like ATPase, C-terminal domain"/>
    <property type="match status" value="1"/>
</dbReference>
<dbReference type="SUPFAM" id="SSF55874">
    <property type="entry name" value="ATPase domain of HSP90 chaperone/DNA topoisomerase II/histidine kinase"/>
    <property type="match status" value="1"/>
</dbReference>
<accession>A0A2J6PNR1</accession>
<feature type="compositionally biased region" description="Polar residues" evidence="1">
    <location>
        <begin position="1523"/>
        <end position="1543"/>
    </location>
</feature>